<dbReference type="EMBL" id="NAFI01000171">
    <property type="protein sequence ID" value="OSJ10840.1"/>
    <property type="molecule type" value="Genomic_DNA"/>
</dbReference>
<sequence length="92" mass="9376">MSAGNTFDNFDFEAVPIISNAQVTPARRRGGWLGMGADLLLLGPPGGGKSHLVAAPAWSLSTDGASSSPPPRISCRGSRSGGAALVQTRGRN</sequence>
<organism evidence="2 3">
    <name type="scientific">Bradyrhizobium canariense</name>
    <dbReference type="NCBI Taxonomy" id="255045"/>
    <lineage>
        <taxon>Bacteria</taxon>
        <taxon>Pseudomonadati</taxon>
        <taxon>Pseudomonadota</taxon>
        <taxon>Alphaproteobacteria</taxon>
        <taxon>Hyphomicrobiales</taxon>
        <taxon>Nitrobacteraceae</taxon>
        <taxon>Bradyrhizobium</taxon>
    </lineage>
</organism>
<evidence type="ECO:0000256" key="1">
    <source>
        <dbReference type="SAM" id="MobiDB-lite"/>
    </source>
</evidence>
<dbReference type="InterPro" id="IPR027417">
    <property type="entry name" value="P-loop_NTPase"/>
</dbReference>
<dbReference type="OrthoDB" id="8150723at2"/>
<name>A0A1X3GJU8_9BRAD</name>
<evidence type="ECO:0000313" key="3">
    <source>
        <dbReference type="Proteomes" id="UP000193553"/>
    </source>
</evidence>
<dbReference type="Gene3D" id="3.40.50.300">
    <property type="entry name" value="P-loop containing nucleotide triphosphate hydrolases"/>
    <property type="match status" value="1"/>
</dbReference>
<comment type="caution">
    <text evidence="2">The sequence shown here is derived from an EMBL/GenBank/DDBJ whole genome shotgun (WGS) entry which is preliminary data.</text>
</comment>
<evidence type="ECO:0000313" key="2">
    <source>
        <dbReference type="EMBL" id="OSJ10840.1"/>
    </source>
</evidence>
<accession>A0A1X3GJU8</accession>
<feature type="region of interest" description="Disordered" evidence="1">
    <location>
        <begin position="61"/>
        <end position="92"/>
    </location>
</feature>
<gene>
    <name evidence="2" type="ORF">BSZ18_16130</name>
</gene>
<protein>
    <submittedName>
        <fullName evidence="2">Uncharacterized protein</fullName>
    </submittedName>
</protein>
<reference evidence="2 3" key="1">
    <citation type="submission" date="2017-03" db="EMBL/GenBank/DDBJ databases">
        <title>Whole genome sequences of fourteen strains of Bradyrhizobium canariense and one strain of Bradyrhizobium japonicum isolated from Lupinus (Papilionoideae: Genisteae) species in Algeria.</title>
        <authorList>
            <person name="Crovadore J."/>
            <person name="Chekireb D."/>
            <person name="Brachmann A."/>
            <person name="Chablais R."/>
            <person name="Cochard B."/>
            <person name="Lefort F."/>
        </authorList>
    </citation>
    <scope>NUCLEOTIDE SEQUENCE [LARGE SCALE GENOMIC DNA]</scope>
    <source>
        <strain evidence="2 3">UBMA195</strain>
    </source>
</reference>
<proteinExistence type="predicted"/>
<dbReference type="Proteomes" id="UP000193553">
    <property type="component" value="Unassembled WGS sequence"/>
</dbReference>
<dbReference type="AlphaFoldDB" id="A0A1X3GJU8"/>